<feature type="chain" id="PRO_5043124454" evidence="1">
    <location>
        <begin position="19"/>
        <end position="103"/>
    </location>
</feature>
<feature type="signal peptide" evidence="1">
    <location>
        <begin position="1"/>
        <end position="18"/>
    </location>
</feature>
<accession>A0A0N4X7Z2</accession>
<sequence length="103" mass="11900">MFRILIVAILLVATVTEACRRRHRCYYYCHRRIRSASGEMEFSGLSSDDVKAKENMVETRANTLQLPQEMAKRSPRESSCACLTEEEVNWLSDPRNRGNMLSN</sequence>
<keyword evidence="3" id="KW-1185">Reference proteome</keyword>
<gene>
    <name evidence="2" type="ORF">HPLM_LOCUS20476</name>
</gene>
<reference evidence="2 3" key="2">
    <citation type="submission" date="2018-11" db="EMBL/GenBank/DDBJ databases">
        <authorList>
            <consortium name="Pathogen Informatics"/>
        </authorList>
    </citation>
    <scope>NUCLEOTIDE SEQUENCE [LARGE SCALE GENOMIC DNA]</scope>
    <source>
        <strain evidence="2 3">MHpl1</strain>
    </source>
</reference>
<organism evidence="4">
    <name type="scientific">Haemonchus placei</name>
    <name type="common">Barber's pole worm</name>
    <dbReference type="NCBI Taxonomy" id="6290"/>
    <lineage>
        <taxon>Eukaryota</taxon>
        <taxon>Metazoa</taxon>
        <taxon>Ecdysozoa</taxon>
        <taxon>Nematoda</taxon>
        <taxon>Chromadorea</taxon>
        <taxon>Rhabditida</taxon>
        <taxon>Rhabditina</taxon>
        <taxon>Rhabditomorpha</taxon>
        <taxon>Strongyloidea</taxon>
        <taxon>Trichostrongylidae</taxon>
        <taxon>Haemonchus</taxon>
    </lineage>
</organism>
<evidence type="ECO:0000313" key="2">
    <source>
        <dbReference type="EMBL" id="VDO84128.1"/>
    </source>
</evidence>
<protein>
    <submittedName>
        <fullName evidence="2 4">Uncharacterized protein</fullName>
    </submittedName>
</protein>
<name>A0A0N4X7Z2_HAEPC</name>
<proteinExistence type="predicted"/>
<evidence type="ECO:0000313" key="4">
    <source>
        <dbReference type="WBParaSite" id="HPLM_0002048401-mRNA-1"/>
    </source>
</evidence>
<keyword evidence="1" id="KW-0732">Signal</keyword>
<dbReference type="EMBL" id="UZAF01022261">
    <property type="protein sequence ID" value="VDO84128.1"/>
    <property type="molecule type" value="Genomic_DNA"/>
</dbReference>
<evidence type="ECO:0000313" key="3">
    <source>
        <dbReference type="Proteomes" id="UP000268014"/>
    </source>
</evidence>
<dbReference type="Proteomes" id="UP000268014">
    <property type="component" value="Unassembled WGS sequence"/>
</dbReference>
<dbReference type="AlphaFoldDB" id="A0A0N4X7Z2"/>
<reference evidence="4" key="1">
    <citation type="submission" date="2017-02" db="UniProtKB">
        <authorList>
            <consortium name="WormBaseParasite"/>
        </authorList>
    </citation>
    <scope>IDENTIFICATION</scope>
</reference>
<evidence type="ECO:0000256" key="1">
    <source>
        <dbReference type="SAM" id="SignalP"/>
    </source>
</evidence>
<dbReference type="WBParaSite" id="HPLM_0002048401-mRNA-1">
    <property type="protein sequence ID" value="HPLM_0002048401-mRNA-1"/>
    <property type="gene ID" value="HPLM_0002048401"/>
</dbReference>